<name>A0A815K3Q5_ADIRI</name>
<dbReference type="OrthoDB" id="10254221at2759"/>
<dbReference type="Gene3D" id="3.40.50.720">
    <property type="entry name" value="NAD(P)-binding Rossmann-like Domain"/>
    <property type="match status" value="1"/>
</dbReference>
<accession>A0A815K3Q5</accession>
<evidence type="ECO:0000313" key="3">
    <source>
        <dbReference type="EMBL" id="CAF1193672.1"/>
    </source>
</evidence>
<evidence type="ECO:0000259" key="2">
    <source>
        <dbReference type="Pfam" id="PF05368"/>
    </source>
</evidence>
<sequence length="305" mass="34256">MSSNKERIFVVGATGSIGIGIIRGLIKKEIQTTAYVRNEQKAKSLFEDELKTGYLTLIVGTYETIDVFSEAIQKHTRLFLLVTAIDKPTLQSKIKGTFGKIAFEEGVRQIVNLSSLFVTENGKKGIIAYAQMIAEEKLWTLAEENPEERSLVVLRPGTFMSNHLMGDVHHIKHSNKFVSCGSPSTPLVWIDTDDISDCAVVILTEPVEKHDRIVYEMGAEVLTNEERAAIFSKVLERPIVYEQQSLEDFFKIQSKFGLPHAFIYDRATYSMGGMRKTTTPQLAYVLGRPLGTLETWIKKNAQAFT</sequence>
<reference evidence="4" key="1">
    <citation type="submission" date="2021-02" db="EMBL/GenBank/DDBJ databases">
        <authorList>
            <person name="Nowell W R."/>
        </authorList>
    </citation>
    <scope>NUCLEOTIDE SEQUENCE</scope>
</reference>
<dbReference type="Proteomes" id="UP000663828">
    <property type="component" value="Unassembled WGS sequence"/>
</dbReference>
<comment type="caution">
    <text evidence="4">The sequence shown here is derived from an EMBL/GenBank/DDBJ whole genome shotgun (WGS) entry which is preliminary data.</text>
</comment>
<keyword evidence="5" id="KW-1185">Reference proteome</keyword>
<keyword evidence="1" id="KW-0812">Transmembrane</keyword>
<dbReference type="InterPro" id="IPR008030">
    <property type="entry name" value="NmrA-like"/>
</dbReference>
<feature type="transmembrane region" description="Helical" evidence="1">
    <location>
        <begin position="7"/>
        <end position="26"/>
    </location>
</feature>
<dbReference type="PANTHER" id="PTHR43162:SF1">
    <property type="entry name" value="PRESTALK A DIFFERENTIATION PROTEIN A"/>
    <property type="match status" value="1"/>
</dbReference>
<organism evidence="4 5">
    <name type="scientific">Adineta ricciae</name>
    <name type="common">Rotifer</name>
    <dbReference type="NCBI Taxonomy" id="249248"/>
    <lineage>
        <taxon>Eukaryota</taxon>
        <taxon>Metazoa</taxon>
        <taxon>Spiralia</taxon>
        <taxon>Gnathifera</taxon>
        <taxon>Rotifera</taxon>
        <taxon>Eurotatoria</taxon>
        <taxon>Bdelloidea</taxon>
        <taxon>Adinetida</taxon>
        <taxon>Adinetidae</taxon>
        <taxon>Adineta</taxon>
    </lineage>
</organism>
<dbReference type="SUPFAM" id="SSF51735">
    <property type="entry name" value="NAD(P)-binding Rossmann-fold domains"/>
    <property type="match status" value="1"/>
</dbReference>
<feature type="domain" description="NmrA-like" evidence="2">
    <location>
        <begin position="5"/>
        <end position="252"/>
    </location>
</feature>
<proteinExistence type="predicted"/>
<dbReference type="InterPro" id="IPR036291">
    <property type="entry name" value="NAD(P)-bd_dom_sf"/>
</dbReference>
<dbReference type="InterPro" id="IPR051604">
    <property type="entry name" value="Ergot_Alk_Oxidoreductase"/>
</dbReference>
<dbReference type="Proteomes" id="UP000663852">
    <property type="component" value="Unassembled WGS sequence"/>
</dbReference>
<dbReference type="EMBL" id="CAJNOR010003217">
    <property type="protein sequence ID" value="CAF1390616.1"/>
    <property type="molecule type" value="Genomic_DNA"/>
</dbReference>
<dbReference type="Pfam" id="PF05368">
    <property type="entry name" value="NmrA"/>
    <property type="match status" value="1"/>
</dbReference>
<dbReference type="AlphaFoldDB" id="A0A815K3Q5"/>
<dbReference type="PANTHER" id="PTHR43162">
    <property type="match status" value="1"/>
</dbReference>
<evidence type="ECO:0000256" key="1">
    <source>
        <dbReference type="SAM" id="Phobius"/>
    </source>
</evidence>
<dbReference type="Gene3D" id="3.90.25.10">
    <property type="entry name" value="UDP-galactose 4-epimerase, domain 1"/>
    <property type="match status" value="1"/>
</dbReference>
<keyword evidence="1" id="KW-1133">Transmembrane helix</keyword>
<evidence type="ECO:0000313" key="5">
    <source>
        <dbReference type="Proteomes" id="UP000663828"/>
    </source>
</evidence>
<dbReference type="EMBL" id="CAJNOJ010000144">
    <property type="protein sequence ID" value="CAF1193672.1"/>
    <property type="molecule type" value="Genomic_DNA"/>
</dbReference>
<keyword evidence="1" id="KW-0472">Membrane</keyword>
<evidence type="ECO:0000313" key="4">
    <source>
        <dbReference type="EMBL" id="CAF1390616.1"/>
    </source>
</evidence>
<protein>
    <recommendedName>
        <fullName evidence="2">NmrA-like domain-containing protein</fullName>
    </recommendedName>
</protein>
<gene>
    <name evidence="3" type="ORF">EDS130_LOCUS24959</name>
    <name evidence="4" type="ORF">XAT740_LOCUS33580</name>
</gene>